<dbReference type="InterPro" id="IPR041233">
    <property type="entry name" value="Melibiase_C"/>
</dbReference>
<dbReference type="InterPro" id="IPR017853">
    <property type="entry name" value="GH"/>
</dbReference>
<reference evidence="9" key="1">
    <citation type="submission" date="2014-11" db="EMBL/GenBank/DDBJ databases">
        <authorList>
            <person name="Otto D Thomas"/>
            <person name="Naeem Raeece"/>
        </authorList>
    </citation>
    <scope>NUCLEOTIDE SEQUENCE</scope>
</reference>
<accession>A0A0G4HG19</accession>
<dbReference type="CDD" id="cd14792">
    <property type="entry name" value="GH27"/>
    <property type="match status" value="1"/>
</dbReference>
<dbReference type="AlphaFoldDB" id="A0A0G4HG19"/>
<evidence type="ECO:0000259" key="8">
    <source>
        <dbReference type="Pfam" id="PF17801"/>
    </source>
</evidence>
<dbReference type="InterPro" id="IPR013780">
    <property type="entry name" value="Glyco_hydro_b"/>
</dbReference>
<dbReference type="VEuPathDB" id="CryptoDB:Cvel_27102"/>
<dbReference type="SUPFAM" id="SSF51011">
    <property type="entry name" value="Glycosyl hydrolase domain"/>
    <property type="match status" value="1"/>
</dbReference>
<dbReference type="Gene3D" id="3.20.20.70">
    <property type="entry name" value="Aldolase class I"/>
    <property type="match status" value="1"/>
</dbReference>
<comment type="similarity">
    <text evidence="2 7">Belongs to the glycosyl hydrolase 27 family.</text>
</comment>
<evidence type="ECO:0000256" key="4">
    <source>
        <dbReference type="ARBA" id="ARBA00022729"/>
    </source>
</evidence>
<evidence type="ECO:0000256" key="2">
    <source>
        <dbReference type="ARBA" id="ARBA00009743"/>
    </source>
</evidence>
<dbReference type="InterPro" id="IPR002241">
    <property type="entry name" value="Glyco_hydro_27"/>
</dbReference>
<dbReference type="Pfam" id="PF16499">
    <property type="entry name" value="Melibiase_2"/>
    <property type="match status" value="1"/>
</dbReference>
<feature type="domain" description="Alpha galactosidase C-terminal" evidence="8">
    <location>
        <begin position="304"/>
        <end position="378"/>
    </location>
</feature>
<evidence type="ECO:0000256" key="7">
    <source>
        <dbReference type="RuleBase" id="RU361168"/>
    </source>
</evidence>
<evidence type="ECO:0000256" key="6">
    <source>
        <dbReference type="ARBA" id="ARBA00023295"/>
    </source>
</evidence>
<sequence>MNVESYKRNETIHVEALDNGLGRTPAMGWNSWNKFGCNINEKLFKETADSIVSLGLKDLGYEYVNMDDCWQVSREENSTRIVEDQERFPGGIKNLADYVHEKGLKFGLYSDAGEKTCAGRPGSLGFEEVDAQVYAEWEVDYLKYDNCYNDKQPARPRYTAMRDALNKTGRPIFYSMCNWGEEDPATWAAEVANSWRTTEDIQDLWASVAWIALQNDKWAKYAAPGGWNDPDMLEVGNGGLSLAEERTHFSLWAAMKSPLMIGCDLQTISDESLAILKNEEVIAVNQDKLGVQAKVVKSEKSALIWAGPLDGGDIVVILWNRFLAPRTMTFSLLDVGARKGSGVASVRDLWARADVGSLEEGGEFKDTVEGHGVKMYRLSFGKEKRETFNLFWT</sequence>
<dbReference type="SUPFAM" id="SSF51445">
    <property type="entry name" value="(Trans)glycosidases"/>
    <property type="match status" value="1"/>
</dbReference>
<protein>
    <recommendedName>
        <fullName evidence="3 7">Alpha-galactosidase</fullName>
        <ecNumber evidence="3 7">3.2.1.22</ecNumber>
    </recommendedName>
    <alternativeName>
        <fullName evidence="7">Melibiase</fullName>
    </alternativeName>
</protein>
<evidence type="ECO:0000256" key="5">
    <source>
        <dbReference type="ARBA" id="ARBA00022801"/>
    </source>
</evidence>
<dbReference type="GO" id="GO:0004557">
    <property type="term" value="F:alpha-galactosidase activity"/>
    <property type="evidence" value="ECO:0007669"/>
    <property type="project" value="UniProtKB-EC"/>
</dbReference>
<dbReference type="Pfam" id="PF17801">
    <property type="entry name" value="Melibiase_C"/>
    <property type="match status" value="1"/>
</dbReference>
<dbReference type="EMBL" id="CDMZ01002550">
    <property type="protein sequence ID" value="CEM42869.1"/>
    <property type="molecule type" value="Genomic_DNA"/>
</dbReference>
<dbReference type="PANTHER" id="PTHR11452">
    <property type="entry name" value="ALPHA-GALACTOSIDASE/ALPHA-N-ACETYLGALACTOSAMINIDASE"/>
    <property type="match status" value="1"/>
</dbReference>
<dbReference type="PANTHER" id="PTHR11452:SF75">
    <property type="entry name" value="ALPHA-GALACTOSIDASE MEL1"/>
    <property type="match status" value="1"/>
</dbReference>
<evidence type="ECO:0000256" key="1">
    <source>
        <dbReference type="ARBA" id="ARBA00001255"/>
    </source>
</evidence>
<dbReference type="FunFam" id="3.20.20.70:FF:000093">
    <property type="entry name" value="Alpha-galactosidase"/>
    <property type="match status" value="1"/>
</dbReference>
<comment type="catalytic activity">
    <reaction evidence="1 7">
        <text>Hydrolysis of terminal, non-reducing alpha-D-galactose residues in alpha-D-galactosides, including galactose oligosaccharides, galactomannans and galactolipids.</text>
        <dbReference type="EC" id="3.2.1.22"/>
    </reaction>
</comment>
<dbReference type="InterPro" id="IPR013785">
    <property type="entry name" value="Aldolase_TIM"/>
</dbReference>
<evidence type="ECO:0000256" key="3">
    <source>
        <dbReference type="ARBA" id="ARBA00012755"/>
    </source>
</evidence>
<dbReference type="PhylomeDB" id="A0A0G4HG19"/>
<organism evidence="9">
    <name type="scientific">Chromera velia CCMP2878</name>
    <dbReference type="NCBI Taxonomy" id="1169474"/>
    <lineage>
        <taxon>Eukaryota</taxon>
        <taxon>Sar</taxon>
        <taxon>Alveolata</taxon>
        <taxon>Colpodellida</taxon>
        <taxon>Chromeraceae</taxon>
        <taxon>Chromera</taxon>
    </lineage>
</organism>
<dbReference type="PRINTS" id="PR00740">
    <property type="entry name" value="GLHYDRLASE27"/>
</dbReference>
<evidence type="ECO:0000313" key="9">
    <source>
        <dbReference type="EMBL" id="CEM42869.1"/>
    </source>
</evidence>
<keyword evidence="4" id="KW-0732">Signal</keyword>
<keyword evidence="7" id="KW-1015">Disulfide bond</keyword>
<dbReference type="GO" id="GO:0005975">
    <property type="term" value="P:carbohydrate metabolic process"/>
    <property type="evidence" value="ECO:0007669"/>
    <property type="project" value="InterPro"/>
</dbReference>
<dbReference type="EC" id="3.2.1.22" evidence="3 7"/>
<proteinExistence type="inferred from homology"/>
<gene>
    <name evidence="9" type="ORF">Cvel_27102</name>
</gene>
<dbReference type="Gene3D" id="2.60.40.1180">
    <property type="entry name" value="Golgi alpha-mannosidase II"/>
    <property type="match status" value="1"/>
</dbReference>
<keyword evidence="5 7" id="KW-0378">Hydrolase</keyword>
<name>A0A0G4HG19_9ALVE</name>
<keyword evidence="6 7" id="KW-0326">Glycosidase</keyword>